<dbReference type="KEGG" id="cci:CC1G_03541"/>
<dbReference type="GeneID" id="6009014"/>
<dbReference type="EMBL" id="AACS02000009">
    <property type="protein sequence ID" value="EAU89276.1"/>
    <property type="molecule type" value="Genomic_DNA"/>
</dbReference>
<accession>A8NCI3</accession>
<feature type="chain" id="PRO_5002724170" evidence="1">
    <location>
        <begin position="22"/>
        <end position="124"/>
    </location>
</feature>
<sequence>MVRQLLLPILLAALVARDALAVIPVGGLCVGIAGPVKDTCVEGSVCCNVSPDRSLCTIVPKGGKCPDKFIEEGGFCAGIAGPVRDGTCIAGTSCCYVYPDLGLCLSPERCGKPGFPKPIEPKSD</sequence>
<dbReference type="Proteomes" id="UP000001861">
    <property type="component" value="Unassembled WGS sequence"/>
</dbReference>
<dbReference type="InParanoid" id="A8NCI3"/>
<proteinExistence type="predicted"/>
<gene>
    <name evidence="2" type="ORF">CC1G_03541</name>
</gene>
<organism evidence="2 3">
    <name type="scientific">Coprinopsis cinerea (strain Okayama-7 / 130 / ATCC MYA-4618 / FGSC 9003)</name>
    <name type="common">Inky cap fungus</name>
    <name type="synonym">Hormographiella aspergillata</name>
    <dbReference type="NCBI Taxonomy" id="240176"/>
    <lineage>
        <taxon>Eukaryota</taxon>
        <taxon>Fungi</taxon>
        <taxon>Dikarya</taxon>
        <taxon>Basidiomycota</taxon>
        <taxon>Agaricomycotina</taxon>
        <taxon>Agaricomycetes</taxon>
        <taxon>Agaricomycetidae</taxon>
        <taxon>Agaricales</taxon>
        <taxon>Agaricineae</taxon>
        <taxon>Psathyrellaceae</taxon>
        <taxon>Coprinopsis</taxon>
    </lineage>
</organism>
<evidence type="ECO:0000256" key="1">
    <source>
        <dbReference type="SAM" id="SignalP"/>
    </source>
</evidence>
<comment type="caution">
    <text evidence="2">The sequence shown here is derived from an EMBL/GenBank/DDBJ whole genome shotgun (WGS) entry which is preliminary data.</text>
</comment>
<evidence type="ECO:0000313" key="2">
    <source>
        <dbReference type="EMBL" id="EAU89276.1"/>
    </source>
</evidence>
<name>A8NCI3_COPC7</name>
<reference evidence="2 3" key="1">
    <citation type="journal article" date="2010" name="Proc. Natl. Acad. Sci. U.S.A.">
        <title>Insights into evolution of multicellular fungi from the assembled chromosomes of the mushroom Coprinopsis cinerea (Coprinus cinereus).</title>
        <authorList>
            <person name="Stajich J.E."/>
            <person name="Wilke S.K."/>
            <person name="Ahren D."/>
            <person name="Au C.H."/>
            <person name="Birren B.W."/>
            <person name="Borodovsky M."/>
            <person name="Burns C."/>
            <person name="Canback B."/>
            <person name="Casselton L.A."/>
            <person name="Cheng C.K."/>
            <person name="Deng J."/>
            <person name="Dietrich F.S."/>
            <person name="Fargo D.C."/>
            <person name="Farman M.L."/>
            <person name="Gathman A.C."/>
            <person name="Goldberg J."/>
            <person name="Guigo R."/>
            <person name="Hoegger P.J."/>
            <person name="Hooker J.B."/>
            <person name="Huggins A."/>
            <person name="James T.Y."/>
            <person name="Kamada T."/>
            <person name="Kilaru S."/>
            <person name="Kodira C."/>
            <person name="Kues U."/>
            <person name="Kupfer D."/>
            <person name="Kwan H.S."/>
            <person name="Lomsadze A."/>
            <person name="Li W."/>
            <person name="Lilly W.W."/>
            <person name="Ma L.J."/>
            <person name="Mackey A.J."/>
            <person name="Manning G."/>
            <person name="Martin F."/>
            <person name="Muraguchi H."/>
            <person name="Natvig D.O."/>
            <person name="Palmerini H."/>
            <person name="Ramesh M.A."/>
            <person name="Rehmeyer C.J."/>
            <person name="Roe B.A."/>
            <person name="Shenoy N."/>
            <person name="Stanke M."/>
            <person name="Ter-Hovhannisyan V."/>
            <person name="Tunlid A."/>
            <person name="Velagapudi R."/>
            <person name="Vision T.J."/>
            <person name="Zeng Q."/>
            <person name="Zolan M.E."/>
            <person name="Pukkila P.J."/>
        </authorList>
    </citation>
    <scope>NUCLEOTIDE SEQUENCE [LARGE SCALE GENOMIC DNA]</scope>
    <source>
        <strain evidence="3">Okayama-7 / 130 / ATCC MYA-4618 / FGSC 9003</strain>
    </source>
</reference>
<dbReference type="AlphaFoldDB" id="A8NCI3"/>
<dbReference type="VEuPathDB" id="FungiDB:CC1G_03541"/>
<dbReference type="OrthoDB" id="2881139at2759"/>
<protein>
    <submittedName>
        <fullName evidence="2">Uncharacterized protein</fullName>
    </submittedName>
</protein>
<keyword evidence="1" id="KW-0732">Signal</keyword>
<dbReference type="RefSeq" id="XP_001832527.1">
    <property type="nucleotide sequence ID" value="XM_001832475.1"/>
</dbReference>
<evidence type="ECO:0000313" key="3">
    <source>
        <dbReference type="Proteomes" id="UP000001861"/>
    </source>
</evidence>
<keyword evidence="3" id="KW-1185">Reference proteome</keyword>
<feature type="signal peptide" evidence="1">
    <location>
        <begin position="1"/>
        <end position="21"/>
    </location>
</feature>